<accession>W7D9M2</accession>
<organism evidence="1 2">
    <name type="scientific">Listeria riparia FSL S10-1204</name>
    <dbReference type="NCBI Taxonomy" id="1265816"/>
    <lineage>
        <taxon>Bacteria</taxon>
        <taxon>Bacillati</taxon>
        <taxon>Bacillota</taxon>
        <taxon>Bacilli</taxon>
        <taxon>Bacillales</taxon>
        <taxon>Listeriaceae</taxon>
        <taxon>Listeria</taxon>
    </lineage>
</organism>
<name>W7D9M2_9LIST</name>
<dbReference type="PATRIC" id="fig|1265816.5.peg.958"/>
<comment type="caution">
    <text evidence="1">The sequence shown here is derived from an EMBL/GenBank/DDBJ whole genome shotgun (WGS) entry which is preliminary data.</text>
</comment>
<reference evidence="1 2" key="1">
    <citation type="journal article" date="2014" name="Int. J. Syst. Evol. Microbiol.">
        <title>Listeria floridensis sp. nov., Listeria aquatica sp. nov., Listeria cornellensis sp. nov., Listeria riparia sp. nov. and Listeria grandensis sp. nov., from agricultural and natural environments.</title>
        <authorList>
            <person name="den Bakker H.C."/>
            <person name="Warchocki S."/>
            <person name="Wright E.M."/>
            <person name="Allred A.F."/>
            <person name="Ahlstrom C."/>
            <person name="Manuel C.S."/>
            <person name="Stasiewicz M.J."/>
            <person name="Burrell A."/>
            <person name="Roof S."/>
            <person name="Strawn L."/>
            <person name="Fortes E.D."/>
            <person name="Nightingale K.K."/>
            <person name="Kephart D."/>
            <person name="Wiedmann M."/>
        </authorList>
    </citation>
    <scope>NUCLEOTIDE SEQUENCE [LARGE SCALE GENOMIC DNA]</scope>
    <source>
        <strain evidence="1 2">FSL S10-1204</strain>
    </source>
</reference>
<gene>
    <name evidence="1" type="ORF">PRIP_04868</name>
</gene>
<keyword evidence="2" id="KW-1185">Reference proteome</keyword>
<protein>
    <submittedName>
        <fullName evidence="1">Uncharacterized protein</fullName>
    </submittedName>
</protein>
<proteinExistence type="predicted"/>
<evidence type="ECO:0000313" key="1">
    <source>
        <dbReference type="EMBL" id="EUJ45952.1"/>
    </source>
</evidence>
<sequence>MQYDFVMAKTKIFEIFSQSGGWVLKTHSCMFENDYQLTFDYLFFTITDIMVGEWKRFLMVFLEGTSF</sequence>
<dbReference type="AlphaFoldDB" id="W7D9M2"/>
<evidence type="ECO:0000313" key="2">
    <source>
        <dbReference type="Proteomes" id="UP000019248"/>
    </source>
</evidence>
<dbReference type="EMBL" id="AODL01000006">
    <property type="protein sequence ID" value="EUJ45952.1"/>
    <property type="molecule type" value="Genomic_DNA"/>
</dbReference>
<dbReference type="Proteomes" id="UP000019248">
    <property type="component" value="Unassembled WGS sequence"/>
</dbReference>